<dbReference type="OrthoDB" id="2568455at2759"/>
<reference evidence="2 3" key="1">
    <citation type="submission" date="2016-06" db="EMBL/GenBank/DDBJ databases">
        <title>Evolution of pathogenesis and genome organization in the Tremellales.</title>
        <authorList>
            <person name="Cuomo C."/>
            <person name="Litvintseva A."/>
            <person name="Heitman J."/>
            <person name="Chen Y."/>
            <person name="Sun S."/>
            <person name="Springer D."/>
            <person name="Dromer F."/>
            <person name="Young S."/>
            <person name="Zeng Q."/>
            <person name="Chapman S."/>
            <person name="Gujja S."/>
            <person name="Saif S."/>
            <person name="Birren B."/>
        </authorList>
    </citation>
    <scope>NUCLEOTIDE SEQUENCE [LARGE SCALE GENOMIC DNA]</scope>
    <source>
        <strain evidence="2 3">ATCC 28783</strain>
    </source>
</reference>
<comment type="caution">
    <text evidence="2">The sequence shown here is derived from an EMBL/GenBank/DDBJ whole genome shotgun (WGS) entry which is preliminary data.</text>
</comment>
<dbReference type="AlphaFoldDB" id="A0A4Q1BQ61"/>
<name>A0A4Q1BQ61_TREME</name>
<feature type="compositionally biased region" description="Pro residues" evidence="1">
    <location>
        <begin position="26"/>
        <end position="36"/>
    </location>
</feature>
<feature type="compositionally biased region" description="Low complexity" evidence="1">
    <location>
        <begin position="54"/>
        <end position="75"/>
    </location>
</feature>
<dbReference type="Proteomes" id="UP000289152">
    <property type="component" value="Unassembled WGS sequence"/>
</dbReference>
<keyword evidence="3" id="KW-1185">Reference proteome</keyword>
<dbReference type="STRING" id="5217.A0A4Q1BQ61"/>
<dbReference type="InParanoid" id="A0A4Q1BQ61"/>
<organism evidence="2 3">
    <name type="scientific">Tremella mesenterica</name>
    <name type="common">Jelly fungus</name>
    <dbReference type="NCBI Taxonomy" id="5217"/>
    <lineage>
        <taxon>Eukaryota</taxon>
        <taxon>Fungi</taxon>
        <taxon>Dikarya</taxon>
        <taxon>Basidiomycota</taxon>
        <taxon>Agaricomycotina</taxon>
        <taxon>Tremellomycetes</taxon>
        <taxon>Tremellales</taxon>
        <taxon>Tremellaceae</taxon>
        <taxon>Tremella</taxon>
    </lineage>
</organism>
<proteinExistence type="predicted"/>
<evidence type="ECO:0000313" key="2">
    <source>
        <dbReference type="EMBL" id="RXK40071.1"/>
    </source>
</evidence>
<dbReference type="VEuPathDB" id="FungiDB:TREMEDRAFT_57511"/>
<feature type="region of interest" description="Disordered" evidence="1">
    <location>
        <begin position="413"/>
        <end position="491"/>
    </location>
</feature>
<feature type="compositionally biased region" description="Polar residues" evidence="1">
    <location>
        <begin position="474"/>
        <end position="491"/>
    </location>
</feature>
<gene>
    <name evidence="2" type="ORF">M231_02711</name>
</gene>
<sequence length="730" mass="80031">MASTKVPLRVDTRDHAPYPHRTADRSPPPVGPPRPPRLYEIPGSFTVSALQSQSAPRPRPGGLAALPGAGRSGLPSSNLRSPPESPSVHPTQQRPGWARKGSEEAVGRPLTVRRGSDHALPAPTAVWSQPARGRATPPPGLVRTAGGTSVYSGREGSVHGGRTEGVTSPNPTDLRNFAHHCRRFYFSPNPPEESATYISSTLASLPPSHRAAYTRLQSSLRALAHLHHLRLRISSFHALISTTVASGSLTPSARLLLHGKTAKLERRDKLSRFISTWCTSNAGGVEPFFRGLWSVLRAQSRGDDNRGGGGQRRVIWELDDAVFLESGGPEFMHEAVMMLKGVLGFTDQPLTTPPRLKRIRTIPRSYSNMRLGRSKPSSGSQERSLGSGSFSQLGFPGRPAQPLQIEEVLTGETDVHSDGQAPPLPPRHDPNSRSRATSDPFIDARSISPQKRTPSGRGPAPPPPPSRKPGSKMDVSTSTSIPNPLQTTRTSMDTQLTVQEIPDPSSNVNSPLLPEMTDANDSVTRVLQAAALRSNAMVPQRHRLDSTVADDRTHLLSARRTMSDDSEMARGLYGGPAPEHAIVDEEEEEDPTEDDIATEEAELNRPRYRLWTFPVHISDEEAESLMKLFPVSITRTRGGKVKDVRFPFVRPGRGIKDLESGDRESSRWETVFVNGEEIARIPQVAVESEEGVVRSGTGRMWVGLEVRGAGWRGGKWFRFRRWWRRLFGRG</sequence>
<feature type="region of interest" description="Disordered" evidence="1">
    <location>
        <begin position="1"/>
        <end position="172"/>
    </location>
</feature>
<feature type="compositionally biased region" description="Low complexity" evidence="1">
    <location>
        <begin position="384"/>
        <end position="397"/>
    </location>
</feature>
<accession>A0A4Q1BQ61</accession>
<evidence type="ECO:0000313" key="3">
    <source>
        <dbReference type="Proteomes" id="UP000289152"/>
    </source>
</evidence>
<feature type="region of interest" description="Disordered" evidence="1">
    <location>
        <begin position="350"/>
        <end position="399"/>
    </location>
</feature>
<feature type="compositionally biased region" description="Basic and acidic residues" evidence="1">
    <location>
        <begin position="8"/>
        <end position="24"/>
    </location>
</feature>
<evidence type="ECO:0000256" key="1">
    <source>
        <dbReference type="SAM" id="MobiDB-lite"/>
    </source>
</evidence>
<protein>
    <submittedName>
        <fullName evidence="2">Uncharacterized protein</fullName>
    </submittedName>
</protein>
<dbReference type="EMBL" id="SDIL01000023">
    <property type="protein sequence ID" value="RXK40071.1"/>
    <property type="molecule type" value="Genomic_DNA"/>
</dbReference>